<feature type="region of interest" description="Disordered" evidence="1">
    <location>
        <begin position="1"/>
        <end position="22"/>
    </location>
</feature>
<dbReference type="Proteomes" id="UP001239445">
    <property type="component" value="Unassembled WGS sequence"/>
</dbReference>
<evidence type="ECO:0000313" key="3">
    <source>
        <dbReference type="EMBL" id="KAK1751080.1"/>
    </source>
</evidence>
<sequence>MSQTGFDMHRVQQLRDRLRKNEEEKRALKAELDRAQSSVSAAAGSAALGLDSVAGDYHVSASRSLLKDSDRSRSNMVPRTAAAVIGLKTEHAQMDQARPMKRSKTNHSAGPSTTEPMLRSNSTASAGLAARSGLGRSSIPSLATAARPPMPPMGRNSLPSASSGFMDMLFTPNFQQPMHAPFQETSFSNERFQLTDGLMAGPGKEMDPGEYLRGAMEMDDEFKSSPMVIPGLLSPNGATQFPTASGVPSTCGSMTSAPTLEASTAPMSRSNSALFDQFEMVRIQSQHSAQGHGRHDSVGNAQHSMHTSIGSKQPANSSTWSPDGLSNPFANAHPASALTDALMRQHDHTMEKSESQSSNSSSSSAEPDFNSPFLVQHLSMERSASKNSTTSNASLKYRAKEALARQNVNAKSRHLQPKPAADAAKKEPSDSSSTKGKDGKAVISKAKYERPKHPKVMCHQCNENPEGFRGEHELRRHTEAKHKATVRKWVCRDPDAAGIPHSVTATKPLDDCKHCQGQKLYGAYYNAAAHLRRTHFKIKSAKKGLGSKNGSKGSGSNNGGDEKRGGKGGGDWPPMSELKHWMVEVTVPMDQGENLVSDALDMVAQMDREDLDGGVYDGPYDMAFTAVGSGFPVDPLQGVDPSFQSLQGELAPTADMFSLDNIYQTSALGSAAISSANFDYCSSSEPQHQQLASSMMSLDSQYTSPVSSTATLTQTGLFNDHMLSAGPMHVRDDLHDMPFELAFAHGGH</sequence>
<feature type="region of interest" description="Disordered" evidence="1">
    <location>
        <begin position="345"/>
        <end position="370"/>
    </location>
</feature>
<name>A0AAJ0F7D5_9PEZI</name>
<feature type="compositionally biased region" description="Polar residues" evidence="1">
    <location>
        <begin position="106"/>
        <end position="123"/>
    </location>
</feature>
<gene>
    <name evidence="3" type="ORF">QBC47DRAFT_83925</name>
</gene>
<feature type="compositionally biased region" description="Low complexity" evidence="1">
    <location>
        <begin position="355"/>
        <end position="364"/>
    </location>
</feature>
<evidence type="ECO:0000256" key="1">
    <source>
        <dbReference type="SAM" id="MobiDB-lite"/>
    </source>
</evidence>
<feature type="domain" description="DUF7896" evidence="2">
    <location>
        <begin position="486"/>
        <end position="585"/>
    </location>
</feature>
<dbReference type="Pfam" id="PF25438">
    <property type="entry name" value="DUF7896"/>
    <property type="match status" value="1"/>
</dbReference>
<evidence type="ECO:0000313" key="4">
    <source>
        <dbReference type="Proteomes" id="UP001239445"/>
    </source>
</evidence>
<feature type="compositionally biased region" description="Basic and acidic residues" evidence="1">
    <location>
        <begin position="7"/>
        <end position="22"/>
    </location>
</feature>
<dbReference type="PANTHER" id="PTHR42031:SF1">
    <property type="entry name" value="KEY LIME PATHOGENICITY PROTEIN"/>
    <property type="match status" value="1"/>
</dbReference>
<feature type="region of interest" description="Disordered" evidence="1">
    <location>
        <begin position="540"/>
        <end position="575"/>
    </location>
</feature>
<feature type="compositionally biased region" description="Polar residues" evidence="1">
    <location>
        <begin position="299"/>
        <end position="321"/>
    </location>
</feature>
<organism evidence="3 4">
    <name type="scientific">Echria macrotheca</name>
    <dbReference type="NCBI Taxonomy" id="438768"/>
    <lineage>
        <taxon>Eukaryota</taxon>
        <taxon>Fungi</taxon>
        <taxon>Dikarya</taxon>
        <taxon>Ascomycota</taxon>
        <taxon>Pezizomycotina</taxon>
        <taxon>Sordariomycetes</taxon>
        <taxon>Sordariomycetidae</taxon>
        <taxon>Sordariales</taxon>
        <taxon>Schizotheciaceae</taxon>
        <taxon>Echria</taxon>
    </lineage>
</organism>
<feature type="region of interest" description="Disordered" evidence="1">
    <location>
        <begin position="90"/>
        <end position="160"/>
    </location>
</feature>
<reference evidence="3" key="1">
    <citation type="submission" date="2023-06" db="EMBL/GenBank/DDBJ databases">
        <title>Genome-scale phylogeny and comparative genomics of the fungal order Sordariales.</title>
        <authorList>
            <consortium name="Lawrence Berkeley National Laboratory"/>
            <person name="Hensen N."/>
            <person name="Bonometti L."/>
            <person name="Westerberg I."/>
            <person name="Brannstrom I.O."/>
            <person name="Guillou S."/>
            <person name="Cros-Aarteil S."/>
            <person name="Calhoun S."/>
            <person name="Haridas S."/>
            <person name="Kuo A."/>
            <person name="Mondo S."/>
            <person name="Pangilinan J."/>
            <person name="Riley R."/>
            <person name="Labutti K."/>
            <person name="Andreopoulos B."/>
            <person name="Lipzen A."/>
            <person name="Chen C."/>
            <person name="Yanf M."/>
            <person name="Daum C."/>
            <person name="Ng V."/>
            <person name="Clum A."/>
            <person name="Steindorff A."/>
            <person name="Ohm R."/>
            <person name="Martin F."/>
            <person name="Silar P."/>
            <person name="Natvig D."/>
            <person name="Lalanne C."/>
            <person name="Gautier V."/>
            <person name="Ament-Velasquez S.L."/>
            <person name="Kruys A."/>
            <person name="Hutchinson M.I."/>
            <person name="Powell A.J."/>
            <person name="Barry K."/>
            <person name="Miller A.N."/>
            <person name="Grigoriev I.V."/>
            <person name="Debuchy R."/>
            <person name="Gladieux P."/>
            <person name="Thoren M.H."/>
            <person name="Johannesson H."/>
        </authorList>
    </citation>
    <scope>NUCLEOTIDE SEQUENCE</scope>
    <source>
        <strain evidence="3">PSN4</strain>
    </source>
</reference>
<feature type="compositionally biased region" description="Basic and acidic residues" evidence="1">
    <location>
        <begin position="345"/>
        <end position="354"/>
    </location>
</feature>
<proteinExistence type="predicted"/>
<feature type="compositionally biased region" description="Low complexity" evidence="1">
    <location>
        <begin position="124"/>
        <end position="138"/>
    </location>
</feature>
<dbReference type="AlphaFoldDB" id="A0AAJ0F7D5"/>
<feature type="region of interest" description="Disordered" evidence="1">
    <location>
        <begin position="407"/>
        <end position="442"/>
    </location>
</feature>
<dbReference type="InterPro" id="IPR057218">
    <property type="entry name" value="DUF7896"/>
</dbReference>
<dbReference type="PANTHER" id="PTHR42031">
    <property type="entry name" value="KEY LIME PATHOGENICITY PROTEIN"/>
    <property type="match status" value="1"/>
</dbReference>
<accession>A0AAJ0F7D5</accession>
<protein>
    <recommendedName>
        <fullName evidence="2">DUF7896 domain-containing protein</fullName>
    </recommendedName>
</protein>
<keyword evidence="4" id="KW-1185">Reference proteome</keyword>
<comment type="caution">
    <text evidence="3">The sequence shown here is derived from an EMBL/GenBank/DDBJ whole genome shotgun (WGS) entry which is preliminary data.</text>
</comment>
<evidence type="ECO:0000259" key="2">
    <source>
        <dbReference type="Pfam" id="PF25438"/>
    </source>
</evidence>
<feature type="region of interest" description="Disordered" evidence="1">
    <location>
        <begin position="284"/>
        <end position="332"/>
    </location>
</feature>
<feature type="compositionally biased region" description="Basic and acidic residues" evidence="1">
    <location>
        <begin position="423"/>
        <end position="442"/>
    </location>
</feature>
<dbReference type="EMBL" id="MU839843">
    <property type="protein sequence ID" value="KAK1751080.1"/>
    <property type="molecule type" value="Genomic_DNA"/>
</dbReference>